<dbReference type="Gene3D" id="1.10.10.10">
    <property type="entry name" value="Winged helix-like DNA-binding domain superfamily/Winged helix DNA-binding domain"/>
    <property type="match status" value="1"/>
</dbReference>
<reference evidence="12 13" key="2">
    <citation type="submission" date="2019-07" db="EMBL/GenBank/DDBJ databases">
        <title>Algibacter marinivivus sp. nov., isolated from the surface of a marine red alga.</title>
        <authorList>
            <person name="Zhong X."/>
            <person name="Xu W."/>
            <person name="Zhang Y."/>
            <person name="Zhang Q."/>
            <person name="Du Z."/>
        </authorList>
    </citation>
    <scope>NUCLEOTIDE SEQUENCE [LARGE SCALE GENOMIC DNA]</scope>
    <source>
        <strain evidence="12 13">RU-4-M-4</strain>
    </source>
</reference>
<feature type="transmembrane region" description="Helical" evidence="8">
    <location>
        <begin position="325"/>
        <end position="345"/>
    </location>
</feature>
<dbReference type="SMART" id="SM00421">
    <property type="entry name" value="HTH_LUXR"/>
    <property type="match status" value="1"/>
</dbReference>
<evidence type="ECO:0000313" key="12">
    <source>
        <dbReference type="EMBL" id="TSJ82068.1"/>
    </source>
</evidence>
<feature type="chain" id="PRO_5024403073" evidence="9">
    <location>
        <begin position="21"/>
        <end position="524"/>
    </location>
</feature>
<dbReference type="SUPFAM" id="SSF48452">
    <property type="entry name" value="TPR-like"/>
    <property type="match status" value="2"/>
</dbReference>
<gene>
    <name evidence="11" type="ORF">F2B50_03010</name>
    <name evidence="12" type="ORF">FPF71_03010</name>
</gene>
<dbReference type="SMART" id="SM00028">
    <property type="entry name" value="TPR"/>
    <property type="match status" value="6"/>
</dbReference>
<evidence type="ECO:0000256" key="6">
    <source>
        <dbReference type="PROSITE-ProRule" id="PRU00339"/>
    </source>
</evidence>
<dbReference type="InterPro" id="IPR036388">
    <property type="entry name" value="WH-like_DNA-bd_sf"/>
</dbReference>
<keyword evidence="3" id="KW-0677">Repeat</keyword>
<dbReference type="RefSeq" id="WP_144115166.1">
    <property type="nucleotide sequence ID" value="NZ_JACHGE010000001.1"/>
</dbReference>
<keyword evidence="8" id="KW-0812">Transmembrane</keyword>
<dbReference type="Gene3D" id="1.25.40.10">
    <property type="entry name" value="Tetratricopeptide repeat domain"/>
    <property type="match status" value="2"/>
</dbReference>
<feature type="signal peptide" evidence="9">
    <location>
        <begin position="1"/>
        <end position="20"/>
    </location>
</feature>
<evidence type="ECO:0000256" key="1">
    <source>
        <dbReference type="ARBA" id="ARBA00004496"/>
    </source>
</evidence>
<comment type="similarity">
    <text evidence="5">Belongs to the Rap family.</text>
</comment>
<dbReference type="InterPro" id="IPR019734">
    <property type="entry name" value="TPR_rpt"/>
</dbReference>
<dbReference type="OrthoDB" id="1090267at2"/>
<keyword evidence="13" id="KW-1185">Reference proteome</keyword>
<evidence type="ECO:0000313" key="13">
    <source>
        <dbReference type="Proteomes" id="UP000315145"/>
    </source>
</evidence>
<evidence type="ECO:0000256" key="2">
    <source>
        <dbReference type="ARBA" id="ARBA00022490"/>
    </source>
</evidence>
<dbReference type="Pfam" id="PF13424">
    <property type="entry name" value="TPR_12"/>
    <property type="match status" value="2"/>
</dbReference>
<dbReference type="PANTHER" id="PTHR46630">
    <property type="entry name" value="TETRATRICOPEPTIDE REPEAT PROTEIN 29"/>
    <property type="match status" value="1"/>
</dbReference>
<dbReference type="GO" id="GO:0005737">
    <property type="term" value="C:cytoplasm"/>
    <property type="evidence" value="ECO:0007669"/>
    <property type="project" value="UniProtKB-SubCell"/>
</dbReference>
<feature type="repeat" description="TPR" evidence="6">
    <location>
        <begin position="173"/>
        <end position="206"/>
    </location>
</feature>
<protein>
    <submittedName>
        <fullName evidence="11">Tetratricopeptide repeat protein</fullName>
    </submittedName>
</protein>
<dbReference type="EMBL" id="VWRS01000001">
    <property type="protein sequence ID" value="KAA5827823.1"/>
    <property type="molecule type" value="Genomic_DNA"/>
</dbReference>
<keyword evidence="4 6" id="KW-0802">TPR repeat</keyword>
<dbReference type="AlphaFoldDB" id="A0A5M7BFU0"/>
<proteinExistence type="inferred from homology"/>
<dbReference type="InterPro" id="IPR051476">
    <property type="entry name" value="Bac_ResReg_Asp_Phosphatase"/>
</dbReference>
<dbReference type="EMBL" id="VMBF01000001">
    <property type="protein sequence ID" value="TSJ82068.1"/>
    <property type="molecule type" value="Genomic_DNA"/>
</dbReference>
<feature type="coiled-coil region" evidence="7">
    <location>
        <begin position="348"/>
        <end position="375"/>
    </location>
</feature>
<comment type="subcellular location">
    <subcellularLocation>
        <location evidence="1">Cytoplasm</location>
    </subcellularLocation>
</comment>
<sequence length="524" mass="60629">MKFLKQLALLLLCVSSYKFSYTQENIDSNQVLAKINAINTELNLAKHKNDTLNMARNYIFLANFYKHLGLDSEAIRNYHQAQDIYLKKDTLYVYANNKIASIHLHLKQYDKALEYSQRSISIGNLIPYQKGLASASAIIGSVYEKQGHYDKALNYQKQSLIIFETLSDSTGIALTNENIGSIYEDLEQFDLAYKYFTKAYNFETDSTTNLKINIINNLSDVNRKQKKYKQALELTQRALQLARQEHNKQQEESALKDLARTYAELQHFEKAYTYLNQQKTIQEQALKNQNMQLVSAMEVLYNVKEKEAQVAILNKQNKISETRQIAIALISIAIIIVFVVWLIHLKKRKKQEQKLLKYKQKLLQADLNIKTAQEASLKREIDIKISALTNYSLNLAHKNKLLADVSRTLNNLKTRNGDFVKTKLPNIIKDINSDLSKENEWTELMAYFSQINPNFFTTLKEQVHEELTSSEMRLCMLLRLNLSSKAIASILNITPDSVRIARYRMRKKLPITSKNDLQAYILNL</sequence>
<dbReference type="PROSITE" id="PS50005">
    <property type="entry name" value="TPR"/>
    <property type="match status" value="1"/>
</dbReference>
<dbReference type="SUPFAM" id="SSF46894">
    <property type="entry name" value="C-terminal effector domain of the bipartite response regulators"/>
    <property type="match status" value="1"/>
</dbReference>
<dbReference type="Proteomes" id="UP000315145">
    <property type="component" value="Unassembled WGS sequence"/>
</dbReference>
<keyword evidence="2" id="KW-0963">Cytoplasm</keyword>
<keyword evidence="9" id="KW-0732">Signal</keyword>
<evidence type="ECO:0000256" key="8">
    <source>
        <dbReference type="SAM" id="Phobius"/>
    </source>
</evidence>
<keyword evidence="7" id="KW-0175">Coiled coil</keyword>
<keyword evidence="8" id="KW-1133">Transmembrane helix</keyword>
<comment type="caution">
    <text evidence="11">The sequence shown here is derived from an EMBL/GenBank/DDBJ whole genome shotgun (WGS) entry which is preliminary data.</text>
</comment>
<evidence type="ECO:0000256" key="7">
    <source>
        <dbReference type="SAM" id="Coils"/>
    </source>
</evidence>
<evidence type="ECO:0000259" key="10">
    <source>
        <dbReference type="SMART" id="SM00421"/>
    </source>
</evidence>
<feature type="domain" description="HTH luxR-type" evidence="10">
    <location>
        <begin position="464"/>
        <end position="521"/>
    </location>
</feature>
<feature type="coiled-coil region" evidence="7">
    <location>
        <begin position="225"/>
        <end position="261"/>
    </location>
</feature>
<evidence type="ECO:0000256" key="4">
    <source>
        <dbReference type="ARBA" id="ARBA00022803"/>
    </source>
</evidence>
<evidence type="ECO:0000256" key="3">
    <source>
        <dbReference type="ARBA" id="ARBA00022737"/>
    </source>
</evidence>
<name>A0A5M7BFU0_9FLAO</name>
<accession>A0A5M7BFU0</accession>
<dbReference type="Pfam" id="PF13181">
    <property type="entry name" value="TPR_8"/>
    <property type="match status" value="1"/>
</dbReference>
<dbReference type="GO" id="GO:0003677">
    <property type="term" value="F:DNA binding"/>
    <property type="evidence" value="ECO:0007669"/>
    <property type="project" value="InterPro"/>
</dbReference>
<evidence type="ECO:0000313" key="11">
    <source>
        <dbReference type="EMBL" id="KAA5827823.1"/>
    </source>
</evidence>
<dbReference type="PANTHER" id="PTHR46630:SF1">
    <property type="entry name" value="TETRATRICOPEPTIDE REPEAT PROTEIN 29"/>
    <property type="match status" value="1"/>
</dbReference>
<reference evidence="11 14" key="1">
    <citation type="journal article" date="2015" name="Int. J. Syst. Evol. Microbiol.">
        <title>Algibacter amylolyticus sp. nov., isolated from intertidal sediment.</title>
        <authorList>
            <person name="Zhang D.C."/>
            <person name="Wu J."/>
            <person name="Neuner K."/>
            <person name="Yao J."/>
            <person name="Margesin R."/>
        </authorList>
    </citation>
    <scope>NUCLEOTIDE SEQUENCE [LARGE SCALE GENOMIC DNA]</scope>
    <source>
        <strain evidence="11 14">RU-4-M-4</strain>
    </source>
</reference>
<dbReference type="InterPro" id="IPR011990">
    <property type="entry name" value="TPR-like_helical_dom_sf"/>
</dbReference>
<dbReference type="Proteomes" id="UP000322315">
    <property type="component" value="Unassembled WGS sequence"/>
</dbReference>
<organism evidence="11 14">
    <name type="scientific">Algibacter amylolyticus</name>
    <dbReference type="NCBI Taxonomy" id="1608400"/>
    <lineage>
        <taxon>Bacteria</taxon>
        <taxon>Pseudomonadati</taxon>
        <taxon>Bacteroidota</taxon>
        <taxon>Flavobacteriia</taxon>
        <taxon>Flavobacteriales</taxon>
        <taxon>Flavobacteriaceae</taxon>
        <taxon>Algibacter</taxon>
    </lineage>
</organism>
<evidence type="ECO:0000256" key="5">
    <source>
        <dbReference type="ARBA" id="ARBA00038253"/>
    </source>
</evidence>
<dbReference type="InterPro" id="IPR000792">
    <property type="entry name" value="Tscrpt_reg_LuxR_C"/>
</dbReference>
<dbReference type="InterPro" id="IPR016032">
    <property type="entry name" value="Sig_transdc_resp-reg_C-effctor"/>
</dbReference>
<evidence type="ECO:0000313" key="14">
    <source>
        <dbReference type="Proteomes" id="UP000322315"/>
    </source>
</evidence>
<evidence type="ECO:0000256" key="9">
    <source>
        <dbReference type="SAM" id="SignalP"/>
    </source>
</evidence>
<reference evidence="11" key="3">
    <citation type="submission" date="2019-09" db="EMBL/GenBank/DDBJ databases">
        <authorList>
            <person name="Zhang D.-C."/>
        </authorList>
    </citation>
    <scope>NUCLEOTIDE SEQUENCE</scope>
    <source>
        <strain evidence="11">RU-4-M-4</strain>
    </source>
</reference>
<dbReference type="GO" id="GO:0006355">
    <property type="term" value="P:regulation of DNA-templated transcription"/>
    <property type="evidence" value="ECO:0007669"/>
    <property type="project" value="InterPro"/>
</dbReference>
<keyword evidence="8" id="KW-0472">Membrane</keyword>